<reference evidence="2 3" key="1">
    <citation type="submission" date="2020-08" db="EMBL/GenBank/DDBJ databases">
        <title>Genomic Encyclopedia of Type Strains, Phase IV (KMG-IV): sequencing the most valuable type-strain genomes for metagenomic binning, comparative biology and taxonomic classification.</title>
        <authorList>
            <person name="Goeker M."/>
        </authorList>
    </citation>
    <scope>NUCLEOTIDE SEQUENCE [LARGE SCALE GENOMIC DNA]</scope>
    <source>
        <strain evidence="2 3">DSM 102189</strain>
    </source>
</reference>
<dbReference type="Proteomes" id="UP000538147">
    <property type="component" value="Unassembled WGS sequence"/>
</dbReference>
<evidence type="ECO:0000313" key="3">
    <source>
        <dbReference type="Proteomes" id="UP000538147"/>
    </source>
</evidence>
<evidence type="ECO:0000256" key="1">
    <source>
        <dbReference type="SAM" id="SignalP"/>
    </source>
</evidence>
<accession>A0A841L5U4</accession>
<dbReference type="InterPro" id="IPR035959">
    <property type="entry name" value="RutC-like_sf"/>
</dbReference>
<gene>
    <name evidence="2" type="ORF">FHS79_001033</name>
</gene>
<dbReference type="Pfam" id="PF01042">
    <property type="entry name" value="Ribonuc_L-PSP"/>
    <property type="match status" value="1"/>
</dbReference>
<dbReference type="AlphaFoldDB" id="A0A841L5U4"/>
<organism evidence="2 3">
    <name type="scientific">Polymorphobacter multimanifer</name>
    <dbReference type="NCBI Taxonomy" id="1070431"/>
    <lineage>
        <taxon>Bacteria</taxon>
        <taxon>Pseudomonadati</taxon>
        <taxon>Pseudomonadota</taxon>
        <taxon>Alphaproteobacteria</taxon>
        <taxon>Sphingomonadales</taxon>
        <taxon>Sphingosinicellaceae</taxon>
        <taxon>Polymorphobacter</taxon>
    </lineage>
</organism>
<evidence type="ECO:0000313" key="2">
    <source>
        <dbReference type="EMBL" id="MBB6226871.1"/>
    </source>
</evidence>
<proteinExistence type="predicted"/>
<dbReference type="Gene3D" id="3.30.1330.40">
    <property type="entry name" value="RutC-like"/>
    <property type="match status" value="1"/>
</dbReference>
<keyword evidence="3" id="KW-1185">Reference proteome</keyword>
<feature type="chain" id="PRO_5032384854" evidence="1">
    <location>
        <begin position="27"/>
        <end position="161"/>
    </location>
</feature>
<dbReference type="RefSeq" id="WP_184196392.1">
    <property type="nucleotide sequence ID" value="NZ_BMOX01000001.1"/>
</dbReference>
<dbReference type="PANTHER" id="PTHR11803:SF59">
    <property type="entry name" value="ENDORIBONUCLEASE"/>
    <property type="match status" value="1"/>
</dbReference>
<keyword evidence="1" id="KW-0732">Signal</keyword>
<comment type="caution">
    <text evidence="2">The sequence shown here is derived from an EMBL/GenBank/DDBJ whole genome shotgun (WGS) entry which is preliminary data.</text>
</comment>
<dbReference type="PANTHER" id="PTHR11803">
    <property type="entry name" value="2-IMINOBUTANOATE/2-IMINOPROPANOATE DEAMINASE RIDA"/>
    <property type="match status" value="1"/>
</dbReference>
<sequence length="161" mass="16443">MNKFAIGLLAYGAALGLAALPAAASAQNVEKIGTAGGRILSGAKVKASAETLYLSGNLASPATQGGSDYGDTKAQTVSTLNKIKGLLEAQGYKMADIVRMDAFLVAAPGMDGKMDFAGFNAGFAEFFGTSENPTTVTRTTMQVTALAAPQFLVELTVIAAK</sequence>
<dbReference type="InterPro" id="IPR006175">
    <property type="entry name" value="YjgF/YER057c/UK114"/>
</dbReference>
<name>A0A841L5U4_9SPHN</name>
<dbReference type="GO" id="GO:0019239">
    <property type="term" value="F:deaminase activity"/>
    <property type="evidence" value="ECO:0007669"/>
    <property type="project" value="TreeGrafter"/>
</dbReference>
<feature type="signal peptide" evidence="1">
    <location>
        <begin position="1"/>
        <end position="26"/>
    </location>
</feature>
<dbReference type="SUPFAM" id="SSF55298">
    <property type="entry name" value="YjgF-like"/>
    <property type="match status" value="1"/>
</dbReference>
<protein>
    <submittedName>
        <fullName evidence="2">Enamine deaminase RidA (YjgF/YER057c/UK114 family)</fullName>
    </submittedName>
</protein>
<dbReference type="EMBL" id="JACIIV010000006">
    <property type="protein sequence ID" value="MBB6226871.1"/>
    <property type="molecule type" value="Genomic_DNA"/>
</dbReference>
<dbReference type="GO" id="GO:0005829">
    <property type="term" value="C:cytosol"/>
    <property type="evidence" value="ECO:0007669"/>
    <property type="project" value="TreeGrafter"/>
</dbReference>